<sequence>MPTHQDEADDPLSFITLLFGCTPEKLREQGERDLRQIRRKIRAARKNGADDSAIIYTIDKIKAITEIYTGTAIAMVKAQDSAELYHVSGHALDRLKLVLQDMENVFAIIKNADARARGYDGRDDRQNYYDDDPGPSSRRPVYRDETTTRPSPRFERPRDWDSSERGREINREREIESQSSTHRRPDRHDPLATPRRNEPYQERTPGSRDRSRSRTGSRRQVTFDEGPNRRQYPGDRMYDLKYSIAQTIIDDQRENSQYYQYPVPPHDTGHSENRKESNKKSDGASLSTMIKSVMGIDKKGSKKNKNSDSEK</sequence>
<feature type="region of interest" description="Disordered" evidence="1">
    <location>
        <begin position="118"/>
        <end position="236"/>
    </location>
</feature>
<organism evidence="2 3">
    <name type="scientific">Orbilia brochopaga</name>
    <dbReference type="NCBI Taxonomy" id="3140254"/>
    <lineage>
        <taxon>Eukaryota</taxon>
        <taxon>Fungi</taxon>
        <taxon>Dikarya</taxon>
        <taxon>Ascomycota</taxon>
        <taxon>Pezizomycotina</taxon>
        <taxon>Orbiliomycetes</taxon>
        <taxon>Orbiliales</taxon>
        <taxon>Orbiliaceae</taxon>
        <taxon>Orbilia</taxon>
    </lineage>
</organism>
<proteinExistence type="predicted"/>
<dbReference type="EMBL" id="JAVHNQ010000003">
    <property type="protein sequence ID" value="KAK6352732.1"/>
    <property type="molecule type" value="Genomic_DNA"/>
</dbReference>
<dbReference type="AlphaFoldDB" id="A0AAV9UYL6"/>
<evidence type="ECO:0000313" key="2">
    <source>
        <dbReference type="EMBL" id="KAK6352732.1"/>
    </source>
</evidence>
<evidence type="ECO:0000256" key="1">
    <source>
        <dbReference type="SAM" id="MobiDB-lite"/>
    </source>
</evidence>
<accession>A0AAV9UYL6</accession>
<comment type="caution">
    <text evidence="2">The sequence shown here is derived from an EMBL/GenBank/DDBJ whole genome shotgun (WGS) entry which is preliminary data.</text>
</comment>
<protein>
    <submittedName>
        <fullName evidence="2">Uncharacterized protein</fullName>
    </submittedName>
</protein>
<dbReference type="Proteomes" id="UP001375240">
    <property type="component" value="Unassembled WGS sequence"/>
</dbReference>
<feature type="compositionally biased region" description="Basic and acidic residues" evidence="1">
    <location>
        <begin position="118"/>
        <end position="128"/>
    </location>
</feature>
<feature type="region of interest" description="Disordered" evidence="1">
    <location>
        <begin position="258"/>
        <end position="311"/>
    </location>
</feature>
<evidence type="ECO:0000313" key="3">
    <source>
        <dbReference type="Proteomes" id="UP001375240"/>
    </source>
</evidence>
<feature type="compositionally biased region" description="Basic and acidic residues" evidence="1">
    <location>
        <begin position="267"/>
        <end position="282"/>
    </location>
</feature>
<reference evidence="2 3" key="1">
    <citation type="submission" date="2019-10" db="EMBL/GenBank/DDBJ databases">
        <authorList>
            <person name="Palmer J.M."/>
        </authorList>
    </citation>
    <scope>NUCLEOTIDE SEQUENCE [LARGE SCALE GENOMIC DNA]</scope>
    <source>
        <strain evidence="2 3">TWF696</strain>
    </source>
</reference>
<keyword evidence="3" id="KW-1185">Reference proteome</keyword>
<gene>
    <name evidence="2" type="ORF">TWF696_004735</name>
</gene>
<name>A0AAV9UYL6_9PEZI</name>
<feature type="compositionally biased region" description="Basic and acidic residues" evidence="1">
    <location>
        <begin position="186"/>
        <end position="212"/>
    </location>
</feature>
<feature type="compositionally biased region" description="Basic and acidic residues" evidence="1">
    <location>
        <begin position="141"/>
        <end position="176"/>
    </location>
</feature>
<feature type="compositionally biased region" description="Basic and acidic residues" evidence="1">
    <location>
        <begin position="226"/>
        <end position="236"/>
    </location>
</feature>